<sequence>MPPSLDKLILDTEAQDRIEDIVLTLLTRDCRSRTSCRYHRVRLCFVVVCNHPPGTSLPLLWGDPESCPGGK</sequence>
<keyword evidence="2" id="KW-1185">Reference proteome</keyword>
<reference evidence="1 2" key="1">
    <citation type="journal article" date="2019" name="Nat. Ecol. Evol.">
        <title>Megaphylogeny resolves global patterns of mushroom evolution.</title>
        <authorList>
            <person name="Varga T."/>
            <person name="Krizsan K."/>
            <person name="Foldi C."/>
            <person name="Dima B."/>
            <person name="Sanchez-Garcia M."/>
            <person name="Sanchez-Ramirez S."/>
            <person name="Szollosi G.J."/>
            <person name="Szarkandi J.G."/>
            <person name="Papp V."/>
            <person name="Albert L."/>
            <person name="Andreopoulos W."/>
            <person name="Angelini C."/>
            <person name="Antonin V."/>
            <person name="Barry K.W."/>
            <person name="Bougher N.L."/>
            <person name="Buchanan P."/>
            <person name="Buyck B."/>
            <person name="Bense V."/>
            <person name="Catcheside P."/>
            <person name="Chovatia M."/>
            <person name="Cooper J."/>
            <person name="Damon W."/>
            <person name="Desjardin D."/>
            <person name="Finy P."/>
            <person name="Geml J."/>
            <person name="Haridas S."/>
            <person name="Hughes K."/>
            <person name="Justo A."/>
            <person name="Karasinski D."/>
            <person name="Kautmanova I."/>
            <person name="Kiss B."/>
            <person name="Kocsube S."/>
            <person name="Kotiranta H."/>
            <person name="LaButti K.M."/>
            <person name="Lechner B.E."/>
            <person name="Liimatainen K."/>
            <person name="Lipzen A."/>
            <person name="Lukacs Z."/>
            <person name="Mihaltcheva S."/>
            <person name="Morgado L.N."/>
            <person name="Niskanen T."/>
            <person name="Noordeloos M.E."/>
            <person name="Ohm R.A."/>
            <person name="Ortiz-Santana B."/>
            <person name="Ovrebo C."/>
            <person name="Racz N."/>
            <person name="Riley R."/>
            <person name="Savchenko A."/>
            <person name="Shiryaev A."/>
            <person name="Soop K."/>
            <person name="Spirin V."/>
            <person name="Szebenyi C."/>
            <person name="Tomsovsky M."/>
            <person name="Tulloss R.E."/>
            <person name="Uehling J."/>
            <person name="Grigoriev I.V."/>
            <person name="Vagvolgyi C."/>
            <person name="Papp T."/>
            <person name="Martin F.M."/>
            <person name="Miettinen O."/>
            <person name="Hibbett D.S."/>
            <person name="Nagy L.G."/>
        </authorList>
    </citation>
    <scope>NUCLEOTIDE SEQUENCE [LARGE SCALE GENOMIC DNA]</scope>
    <source>
        <strain evidence="1 2">HHB13444</strain>
    </source>
</reference>
<dbReference type="AlphaFoldDB" id="A0A5C3NSP9"/>
<protein>
    <submittedName>
        <fullName evidence="1">Uncharacterized protein</fullName>
    </submittedName>
</protein>
<organism evidence="1 2">
    <name type="scientific">Polyporus arcularius HHB13444</name>
    <dbReference type="NCBI Taxonomy" id="1314778"/>
    <lineage>
        <taxon>Eukaryota</taxon>
        <taxon>Fungi</taxon>
        <taxon>Dikarya</taxon>
        <taxon>Basidiomycota</taxon>
        <taxon>Agaricomycotina</taxon>
        <taxon>Agaricomycetes</taxon>
        <taxon>Polyporales</taxon>
        <taxon>Polyporaceae</taxon>
        <taxon>Polyporus</taxon>
    </lineage>
</organism>
<proteinExistence type="predicted"/>
<dbReference type="InParanoid" id="A0A5C3NSP9"/>
<dbReference type="EMBL" id="ML211751">
    <property type="protein sequence ID" value="TFK80546.1"/>
    <property type="molecule type" value="Genomic_DNA"/>
</dbReference>
<accession>A0A5C3NSP9</accession>
<name>A0A5C3NSP9_9APHY</name>
<gene>
    <name evidence="1" type="ORF">K466DRAFT_591770</name>
</gene>
<evidence type="ECO:0000313" key="1">
    <source>
        <dbReference type="EMBL" id="TFK80546.1"/>
    </source>
</evidence>
<evidence type="ECO:0000313" key="2">
    <source>
        <dbReference type="Proteomes" id="UP000308197"/>
    </source>
</evidence>
<dbReference type="Proteomes" id="UP000308197">
    <property type="component" value="Unassembled WGS sequence"/>
</dbReference>